<dbReference type="Pfam" id="PF13639">
    <property type="entry name" value="zf-RING_2"/>
    <property type="match status" value="1"/>
</dbReference>
<evidence type="ECO:0000313" key="16">
    <source>
        <dbReference type="Proteomes" id="UP001371456"/>
    </source>
</evidence>
<dbReference type="GO" id="GO:0008270">
    <property type="term" value="F:zinc ion binding"/>
    <property type="evidence" value="ECO:0007669"/>
    <property type="project" value="UniProtKB-KW"/>
</dbReference>
<proteinExistence type="inferred from homology"/>
<comment type="pathway">
    <text evidence="2">Protein modification; protein ubiquitination.</text>
</comment>
<dbReference type="FunFam" id="3.30.40.10:FF:000982">
    <property type="entry name" value="RING-H2 finger protein ATL2K"/>
    <property type="match status" value="1"/>
</dbReference>
<dbReference type="GO" id="GO:0016020">
    <property type="term" value="C:membrane"/>
    <property type="evidence" value="ECO:0007669"/>
    <property type="project" value="UniProtKB-SubCell"/>
</dbReference>
<evidence type="ECO:0000256" key="3">
    <source>
        <dbReference type="ARBA" id="ARBA00022679"/>
    </source>
</evidence>
<dbReference type="Gene3D" id="3.30.40.10">
    <property type="entry name" value="Zinc/RING finger domain, C3HC4 (zinc finger)"/>
    <property type="match status" value="1"/>
</dbReference>
<dbReference type="EMBL" id="JBANQN010000003">
    <property type="protein sequence ID" value="KAK6795289.1"/>
    <property type="molecule type" value="Genomic_DNA"/>
</dbReference>
<evidence type="ECO:0000256" key="5">
    <source>
        <dbReference type="ARBA" id="ARBA00022723"/>
    </source>
</evidence>
<dbReference type="PANTHER" id="PTHR45768">
    <property type="entry name" value="E3 UBIQUITIN-PROTEIN LIGASE RNF13-LIKE"/>
    <property type="match status" value="1"/>
</dbReference>
<evidence type="ECO:0000256" key="10">
    <source>
        <dbReference type="ARBA" id="ARBA00023136"/>
    </source>
</evidence>
<keyword evidence="3" id="KW-0808">Transferase</keyword>
<dbReference type="Proteomes" id="UP001371456">
    <property type="component" value="Unassembled WGS sequence"/>
</dbReference>
<keyword evidence="8" id="KW-0862">Zinc</keyword>
<name>A0AAN8TYX3_SOLBU</name>
<dbReference type="SMART" id="SM00184">
    <property type="entry name" value="RING"/>
    <property type="match status" value="1"/>
</dbReference>
<feature type="transmembrane region" description="Helical" evidence="13">
    <location>
        <begin position="6"/>
        <end position="27"/>
    </location>
</feature>
<evidence type="ECO:0000256" key="2">
    <source>
        <dbReference type="ARBA" id="ARBA00004906"/>
    </source>
</evidence>
<keyword evidence="10 13" id="KW-0472">Membrane</keyword>
<gene>
    <name evidence="15" type="ORF">RDI58_008742</name>
</gene>
<protein>
    <recommendedName>
        <fullName evidence="14">RING-type domain-containing protein</fullName>
    </recommendedName>
</protein>
<evidence type="ECO:0000256" key="11">
    <source>
        <dbReference type="ARBA" id="ARBA00024209"/>
    </source>
</evidence>
<evidence type="ECO:0000313" key="15">
    <source>
        <dbReference type="EMBL" id="KAK6795289.1"/>
    </source>
</evidence>
<sequence length="142" mass="15889">MVMEIVVSVMLLLVGIAVLVFIHVCIVGRAFTSRNGINDTIFNPTNLNRRTSMSLEDIKKLPCFDYKMESTSPVDCAVCLENFKVGEKCRLLPKCNHRFHVQCIDSWLQKTAVCPICRASAKSSVETEEQSNNSSEVALEMT</sequence>
<dbReference type="InterPro" id="IPR001841">
    <property type="entry name" value="Znf_RING"/>
</dbReference>
<dbReference type="AlphaFoldDB" id="A0AAN8TYX3"/>
<evidence type="ECO:0000256" key="9">
    <source>
        <dbReference type="ARBA" id="ARBA00022989"/>
    </source>
</evidence>
<comment type="caution">
    <text evidence="15">The sequence shown here is derived from an EMBL/GenBank/DDBJ whole genome shotgun (WGS) entry which is preliminary data.</text>
</comment>
<keyword evidence="16" id="KW-1185">Reference proteome</keyword>
<evidence type="ECO:0000256" key="4">
    <source>
        <dbReference type="ARBA" id="ARBA00022692"/>
    </source>
</evidence>
<evidence type="ECO:0000256" key="13">
    <source>
        <dbReference type="SAM" id="Phobius"/>
    </source>
</evidence>
<evidence type="ECO:0000256" key="6">
    <source>
        <dbReference type="ARBA" id="ARBA00022771"/>
    </source>
</evidence>
<dbReference type="GO" id="GO:0016740">
    <property type="term" value="F:transferase activity"/>
    <property type="evidence" value="ECO:0007669"/>
    <property type="project" value="UniProtKB-KW"/>
</dbReference>
<feature type="domain" description="RING-type" evidence="14">
    <location>
        <begin position="76"/>
        <end position="118"/>
    </location>
</feature>
<evidence type="ECO:0000256" key="7">
    <source>
        <dbReference type="ARBA" id="ARBA00022786"/>
    </source>
</evidence>
<keyword evidence="4 13" id="KW-0812">Transmembrane</keyword>
<evidence type="ECO:0000256" key="12">
    <source>
        <dbReference type="PROSITE-ProRule" id="PRU00175"/>
    </source>
</evidence>
<accession>A0AAN8TYX3</accession>
<evidence type="ECO:0000259" key="14">
    <source>
        <dbReference type="PROSITE" id="PS50089"/>
    </source>
</evidence>
<organism evidence="15 16">
    <name type="scientific">Solanum bulbocastanum</name>
    <name type="common">Wild potato</name>
    <dbReference type="NCBI Taxonomy" id="147425"/>
    <lineage>
        <taxon>Eukaryota</taxon>
        <taxon>Viridiplantae</taxon>
        <taxon>Streptophyta</taxon>
        <taxon>Embryophyta</taxon>
        <taxon>Tracheophyta</taxon>
        <taxon>Spermatophyta</taxon>
        <taxon>Magnoliopsida</taxon>
        <taxon>eudicotyledons</taxon>
        <taxon>Gunneridae</taxon>
        <taxon>Pentapetalae</taxon>
        <taxon>asterids</taxon>
        <taxon>lamiids</taxon>
        <taxon>Solanales</taxon>
        <taxon>Solanaceae</taxon>
        <taxon>Solanoideae</taxon>
        <taxon>Solaneae</taxon>
        <taxon>Solanum</taxon>
    </lineage>
</organism>
<dbReference type="PANTHER" id="PTHR45768:SF61">
    <property type="entry name" value="RING-H2 FINGER PROTEIN ATL18"/>
    <property type="match status" value="1"/>
</dbReference>
<keyword evidence="6 12" id="KW-0863">Zinc-finger</keyword>
<dbReference type="SUPFAM" id="SSF57850">
    <property type="entry name" value="RING/U-box"/>
    <property type="match status" value="1"/>
</dbReference>
<comment type="subcellular location">
    <subcellularLocation>
        <location evidence="1">Membrane</location>
        <topology evidence="1">Single-pass membrane protein</topology>
    </subcellularLocation>
</comment>
<keyword evidence="5" id="KW-0479">Metal-binding</keyword>
<keyword evidence="7" id="KW-0833">Ubl conjugation pathway</keyword>
<keyword evidence="9 13" id="KW-1133">Transmembrane helix</keyword>
<dbReference type="InterPro" id="IPR013083">
    <property type="entry name" value="Znf_RING/FYVE/PHD"/>
</dbReference>
<evidence type="ECO:0000256" key="8">
    <source>
        <dbReference type="ARBA" id="ARBA00022833"/>
    </source>
</evidence>
<dbReference type="PROSITE" id="PS50089">
    <property type="entry name" value="ZF_RING_2"/>
    <property type="match status" value="1"/>
</dbReference>
<evidence type="ECO:0000256" key="1">
    <source>
        <dbReference type="ARBA" id="ARBA00004167"/>
    </source>
</evidence>
<comment type="similarity">
    <text evidence="11">Belongs to the RING-type zinc finger family. ATL subfamily.</text>
</comment>
<reference evidence="15 16" key="1">
    <citation type="submission" date="2024-02" db="EMBL/GenBank/DDBJ databases">
        <title>de novo genome assembly of Solanum bulbocastanum strain 11H21.</title>
        <authorList>
            <person name="Hosaka A.J."/>
        </authorList>
    </citation>
    <scope>NUCLEOTIDE SEQUENCE [LARGE SCALE GENOMIC DNA]</scope>
    <source>
        <tissue evidence="15">Young leaves</tissue>
    </source>
</reference>